<feature type="domain" description="TauD/TfdA-like" evidence="8">
    <location>
        <begin position="43"/>
        <end position="319"/>
    </location>
</feature>
<dbReference type="Proteomes" id="UP001358417">
    <property type="component" value="Unassembled WGS sequence"/>
</dbReference>
<keyword evidence="4" id="KW-0223">Dioxygenase</keyword>
<dbReference type="InterPro" id="IPR051323">
    <property type="entry name" value="AtsK-like"/>
</dbReference>
<evidence type="ECO:0000256" key="6">
    <source>
        <dbReference type="ARBA" id="ARBA00023004"/>
    </source>
</evidence>
<evidence type="ECO:0000256" key="2">
    <source>
        <dbReference type="ARBA" id="ARBA00005896"/>
    </source>
</evidence>
<keyword evidence="6" id="KW-0408">Iron</keyword>
<sequence length="329" mass="36868">MTPIAVETTNSHNVGTGVQPTKAHDLQHEPMSASGLLDHQKFFEITPLIGREYPDVQIADLMRSSRRDQYIRDLAITVSERCVVFFRQQDGMTPALQKELALLLGSLSARPALNGLHIHPLVEGKMEVDFIDRGVNVISSQISQKLEGERYGDRYSFASRGWHSDMSWEPMPSDYAVLKMNETPHSGGDTLWASGYEVYDRLSTPMQKFLEGLTASHDVPQFIAQAERVGFNIHPGPRGAPENVGTHLTAIHPLIRTNPVTGWKSVFCSGGNTPRINELTKQESDRTLEYLADLCNQNHDLQVRFKWGVNDVAVWDNRSAYRGSTQPPF</sequence>
<evidence type="ECO:0000256" key="7">
    <source>
        <dbReference type="SAM" id="MobiDB-lite"/>
    </source>
</evidence>
<dbReference type="GeneID" id="89978392"/>
<dbReference type="EMBL" id="JAVRRD010000040">
    <property type="protein sequence ID" value="KAK5045086.1"/>
    <property type="molecule type" value="Genomic_DNA"/>
</dbReference>
<feature type="region of interest" description="Disordered" evidence="7">
    <location>
        <begin position="1"/>
        <end position="21"/>
    </location>
</feature>
<keyword evidence="5" id="KW-0560">Oxidoreductase</keyword>
<evidence type="ECO:0000256" key="5">
    <source>
        <dbReference type="ARBA" id="ARBA00023002"/>
    </source>
</evidence>
<comment type="similarity">
    <text evidence="2">Belongs to the TfdA dioxygenase family.</text>
</comment>
<dbReference type="InterPro" id="IPR042098">
    <property type="entry name" value="TauD-like_sf"/>
</dbReference>
<evidence type="ECO:0000313" key="10">
    <source>
        <dbReference type="Proteomes" id="UP001358417"/>
    </source>
</evidence>
<dbReference type="Gene3D" id="3.60.130.10">
    <property type="entry name" value="Clavaminate synthase-like"/>
    <property type="match status" value="1"/>
</dbReference>
<protein>
    <recommendedName>
        <fullName evidence="8">TauD/TfdA-like domain-containing protein</fullName>
    </recommendedName>
</protein>
<dbReference type="Pfam" id="PF02668">
    <property type="entry name" value="TauD"/>
    <property type="match status" value="1"/>
</dbReference>
<evidence type="ECO:0000259" key="8">
    <source>
        <dbReference type="Pfam" id="PF02668"/>
    </source>
</evidence>
<comment type="caution">
    <text evidence="9">The sequence shown here is derived from an EMBL/GenBank/DDBJ whole genome shotgun (WGS) entry which is preliminary data.</text>
</comment>
<dbReference type="PANTHER" id="PTHR30468">
    <property type="entry name" value="ALPHA-KETOGLUTARATE-DEPENDENT SULFONATE DIOXYGENASE"/>
    <property type="match status" value="1"/>
</dbReference>
<evidence type="ECO:0000313" key="9">
    <source>
        <dbReference type="EMBL" id="KAK5045086.1"/>
    </source>
</evidence>
<evidence type="ECO:0000256" key="3">
    <source>
        <dbReference type="ARBA" id="ARBA00022723"/>
    </source>
</evidence>
<name>A0AAV9MUI3_9EURO</name>
<evidence type="ECO:0000256" key="1">
    <source>
        <dbReference type="ARBA" id="ARBA00001954"/>
    </source>
</evidence>
<feature type="compositionally biased region" description="Polar residues" evidence="7">
    <location>
        <begin position="7"/>
        <end position="19"/>
    </location>
</feature>
<accession>A0AAV9MUI3</accession>
<evidence type="ECO:0000256" key="4">
    <source>
        <dbReference type="ARBA" id="ARBA00022964"/>
    </source>
</evidence>
<organism evidence="9 10">
    <name type="scientific">Exophiala bonariae</name>
    <dbReference type="NCBI Taxonomy" id="1690606"/>
    <lineage>
        <taxon>Eukaryota</taxon>
        <taxon>Fungi</taxon>
        <taxon>Dikarya</taxon>
        <taxon>Ascomycota</taxon>
        <taxon>Pezizomycotina</taxon>
        <taxon>Eurotiomycetes</taxon>
        <taxon>Chaetothyriomycetidae</taxon>
        <taxon>Chaetothyriales</taxon>
        <taxon>Herpotrichiellaceae</taxon>
        <taxon>Exophiala</taxon>
    </lineage>
</organism>
<keyword evidence="10" id="KW-1185">Reference proteome</keyword>
<dbReference type="PANTHER" id="PTHR30468:SF10">
    <property type="entry name" value="TAUD_TFDA-LIKE DOMAIN-CONTAINING PROTEIN"/>
    <property type="match status" value="1"/>
</dbReference>
<proteinExistence type="inferred from homology"/>
<dbReference type="RefSeq" id="XP_064700725.1">
    <property type="nucleotide sequence ID" value="XM_064853771.1"/>
</dbReference>
<dbReference type="AlphaFoldDB" id="A0AAV9MUI3"/>
<dbReference type="GO" id="GO:0016706">
    <property type="term" value="F:2-oxoglutarate-dependent dioxygenase activity"/>
    <property type="evidence" value="ECO:0007669"/>
    <property type="project" value="TreeGrafter"/>
</dbReference>
<keyword evidence="3" id="KW-0479">Metal-binding</keyword>
<reference evidence="9 10" key="1">
    <citation type="submission" date="2023-08" db="EMBL/GenBank/DDBJ databases">
        <title>Black Yeasts Isolated from many extreme environments.</title>
        <authorList>
            <person name="Coleine C."/>
            <person name="Stajich J.E."/>
            <person name="Selbmann L."/>
        </authorList>
    </citation>
    <scope>NUCLEOTIDE SEQUENCE [LARGE SCALE GENOMIC DNA]</scope>
    <source>
        <strain evidence="9 10">CCFEE 5792</strain>
    </source>
</reference>
<dbReference type="SUPFAM" id="SSF51197">
    <property type="entry name" value="Clavaminate synthase-like"/>
    <property type="match status" value="1"/>
</dbReference>
<dbReference type="InterPro" id="IPR003819">
    <property type="entry name" value="TauD/TfdA-like"/>
</dbReference>
<comment type="cofactor">
    <cofactor evidence="1">
        <name>Fe(2+)</name>
        <dbReference type="ChEBI" id="CHEBI:29033"/>
    </cofactor>
</comment>
<dbReference type="GO" id="GO:0046872">
    <property type="term" value="F:metal ion binding"/>
    <property type="evidence" value="ECO:0007669"/>
    <property type="project" value="UniProtKB-KW"/>
</dbReference>
<dbReference type="GO" id="GO:0005737">
    <property type="term" value="C:cytoplasm"/>
    <property type="evidence" value="ECO:0007669"/>
    <property type="project" value="TreeGrafter"/>
</dbReference>
<gene>
    <name evidence="9" type="ORF">LTR84_010234</name>
</gene>